<evidence type="ECO:0000313" key="10">
    <source>
        <dbReference type="Proteomes" id="UP000597762"/>
    </source>
</evidence>
<evidence type="ECO:0000256" key="2">
    <source>
        <dbReference type="ARBA" id="ARBA00006168"/>
    </source>
</evidence>
<feature type="compositionally biased region" description="Polar residues" evidence="8">
    <location>
        <begin position="56"/>
        <end position="83"/>
    </location>
</feature>
<dbReference type="GO" id="GO:0033314">
    <property type="term" value="P:mitotic DNA replication checkpoint signaling"/>
    <property type="evidence" value="ECO:0007669"/>
    <property type="project" value="TreeGrafter"/>
</dbReference>
<dbReference type="GO" id="GO:0005634">
    <property type="term" value="C:nucleus"/>
    <property type="evidence" value="ECO:0007669"/>
    <property type="project" value="UniProtKB-SubCell"/>
</dbReference>
<evidence type="ECO:0000256" key="6">
    <source>
        <dbReference type="ARBA" id="ARBA00023242"/>
    </source>
</evidence>
<comment type="similarity">
    <text evidence="2">Belongs to the rad17/RAD24 family.</text>
</comment>
<dbReference type="GO" id="GO:0003682">
    <property type="term" value="F:chromatin binding"/>
    <property type="evidence" value="ECO:0007669"/>
    <property type="project" value="TreeGrafter"/>
</dbReference>
<accession>A0A812D5N9</accession>
<dbReference type="EMBL" id="CAHIKZ030002782">
    <property type="protein sequence ID" value="CAE1292184.1"/>
    <property type="molecule type" value="Genomic_DNA"/>
</dbReference>
<evidence type="ECO:0000256" key="4">
    <source>
        <dbReference type="ARBA" id="ARBA00022763"/>
    </source>
</evidence>
<evidence type="ECO:0000313" key="9">
    <source>
        <dbReference type="EMBL" id="CAE1292184.1"/>
    </source>
</evidence>
<keyword evidence="10" id="KW-1185">Reference proteome</keyword>
<dbReference type="Pfam" id="PF03215">
    <property type="entry name" value="Rad17"/>
    <property type="match status" value="1"/>
</dbReference>
<keyword evidence="3" id="KW-0547">Nucleotide-binding</keyword>
<reference evidence="9" key="1">
    <citation type="submission" date="2021-01" db="EMBL/GenBank/DDBJ databases">
        <authorList>
            <person name="Li R."/>
            <person name="Bekaert M."/>
        </authorList>
    </citation>
    <scope>NUCLEOTIDE SEQUENCE</scope>
    <source>
        <strain evidence="9">Farmed</strain>
    </source>
</reference>
<dbReference type="PANTHER" id="PTHR12172">
    <property type="entry name" value="CELL CYCLE CHECKPOINT PROTEIN RAD17"/>
    <property type="match status" value="1"/>
</dbReference>
<organism evidence="9 10">
    <name type="scientific">Acanthosepion pharaonis</name>
    <name type="common">Pharaoh cuttlefish</name>
    <name type="synonym">Sepia pharaonis</name>
    <dbReference type="NCBI Taxonomy" id="158019"/>
    <lineage>
        <taxon>Eukaryota</taxon>
        <taxon>Metazoa</taxon>
        <taxon>Spiralia</taxon>
        <taxon>Lophotrochozoa</taxon>
        <taxon>Mollusca</taxon>
        <taxon>Cephalopoda</taxon>
        <taxon>Coleoidea</taxon>
        <taxon>Decapodiformes</taxon>
        <taxon>Sepiida</taxon>
        <taxon>Sepiina</taxon>
        <taxon>Sepiidae</taxon>
        <taxon>Acanthosepion</taxon>
    </lineage>
</organism>
<proteinExistence type="inferred from homology"/>
<keyword evidence="6" id="KW-0539">Nucleus</keyword>
<dbReference type="Proteomes" id="UP000597762">
    <property type="component" value="Unassembled WGS sequence"/>
</dbReference>
<dbReference type="GO" id="GO:0006281">
    <property type="term" value="P:DNA repair"/>
    <property type="evidence" value="ECO:0007669"/>
    <property type="project" value="InterPro"/>
</dbReference>
<dbReference type="InterPro" id="IPR004582">
    <property type="entry name" value="Checkpoint_prot_Rad17_Rad24"/>
</dbReference>
<evidence type="ECO:0000256" key="8">
    <source>
        <dbReference type="SAM" id="MobiDB-lite"/>
    </source>
</evidence>
<evidence type="ECO:0000256" key="1">
    <source>
        <dbReference type="ARBA" id="ARBA00004123"/>
    </source>
</evidence>
<dbReference type="PANTHER" id="PTHR12172:SF0">
    <property type="entry name" value="CELL CYCLE CHECKPOINT PROTEIN RAD17"/>
    <property type="match status" value="1"/>
</dbReference>
<evidence type="ECO:0000256" key="3">
    <source>
        <dbReference type="ARBA" id="ARBA00022741"/>
    </source>
</evidence>
<keyword evidence="7" id="KW-0131">Cell cycle</keyword>
<name>A0A812D5N9_ACAPH</name>
<comment type="caution">
    <text evidence="9">The sequence shown here is derived from an EMBL/GenBank/DDBJ whole genome shotgun (WGS) entry which is preliminary data.</text>
</comment>
<dbReference type="OrthoDB" id="10265971at2759"/>
<comment type="subcellular location">
    <subcellularLocation>
        <location evidence="1">Nucleus</location>
    </subcellularLocation>
</comment>
<dbReference type="InterPro" id="IPR027417">
    <property type="entry name" value="P-loop_NTPase"/>
</dbReference>
<sequence>MRDERIPIFFLVDNSKTSNFSAKHQLSVRKNSIQTSIIGTQKMTKWVTPAFDIGENSANNQPTPKSQKRNLSSAFGNHQNINEPEFNNSAFQSQVVKRSHVDNILMWTDKYSPSSQYDLAVHKKKIQELETWLKNNLSGKKPAPVLLLTGPAGVGKTTALRVLAKELKCQIQEWVNPITATFNPDSTMISHSGGSSYQSQKNLFHDFILRANKYGSLDIFGGDHYEKKLVLVEDYPNIFFWNPSTLHEIVRKYMATGSSPLVFIISDSTHGNSNEKLLFPKDFQDDLSIEHISFNPVALTILIKVLTRIATQESMKGPYNFAVPSKMTLKSLAMSSNGDVRGAINALQFACLKV</sequence>
<dbReference type="GO" id="GO:0000077">
    <property type="term" value="P:DNA damage checkpoint signaling"/>
    <property type="evidence" value="ECO:0007669"/>
    <property type="project" value="TreeGrafter"/>
</dbReference>
<evidence type="ECO:0000256" key="7">
    <source>
        <dbReference type="ARBA" id="ARBA00023306"/>
    </source>
</evidence>
<gene>
    <name evidence="9" type="ORF">SPHA_49137</name>
</gene>
<dbReference type="GO" id="GO:0003689">
    <property type="term" value="F:DNA clamp loader activity"/>
    <property type="evidence" value="ECO:0007669"/>
    <property type="project" value="TreeGrafter"/>
</dbReference>
<protein>
    <submittedName>
        <fullName evidence="9">HRAD17</fullName>
    </submittedName>
</protein>
<dbReference type="SUPFAM" id="SSF52540">
    <property type="entry name" value="P-loop containing nucleoside triphosphate hydrolases"/>
    <property type="match status" value="1"/>
</dbReference>
<keyword evidence="4" id="KW-0227">DNA damage</keyword>
<evidence type="ECO:0000256" key="5">
    <source>
        <dbReference type="ARBA" id="ARBA00022840"/>
    </source>
</evidence>
<dbReference type="Gene3D" id="3.40.50.300">
    <property type="entry name" value="P-loop containing nucleotide triphosphate hydrolases"/>
    <property type="match status" value="1"/>
</dbReference>
<dbReference type="AlphaFoldDB" id="A0A812D5N9"/>
<feature type="region of interest" description="Disordered" evidence="8">
    <location>
        <begin position="53"/>
        <end position="83"/>
    </location>
</feature>
<keyword evidence="5" id="KW-0067">ATP-binding</keyword>
<dbReference type="GO" id="GO:0005524">
    <property type="term" value="F:ATP binding"/>
    <property type="evidence" value="ECO:0007669"/>
    <property type="project" value="UniProtKB-KW"/>
</dbReference>
<dbReference type="FunFam" id="3.40.50.300:FF:001661">
    <property type="entry name" value="RAD17 checkpoint clamp loader component"/>
    <property type="match status" value="1"/>
</dbReference>